<dbReference type="Proteomes" id="UP000030361">
    <property type="component" value="Chromosome"/>
</dbReference>
<dbReference type="GO" id="GO:0005737">
    <property type="term" value="C:cytoplasm"/>
    <property type="evidence" value="ECO:0007669"/>
    <property type="project" value="UniProtKB-ARBA"/>
</dbReference>
<proteinExistence type="inferred from homology"/>
<dbReference type="PANTHER" id="PTHR21349">
    <property type="entry name" value="50S RIBOSOMAL PROTEIN L21"/>
    <property type="match status" value="1"/>
</dbReference>
<evidence type="ECO:0000313" key="8">
    <source>
        <dbReference type="EMBL" id="AQW21994.1"/>
    </source>
</evidence>
<dbReference type="PROSITE" id="PS01169">
    <property type="entry name" value="RIBOSOMAL_L21"/>
    <property type="match status" value="1"/>
</dbReference>
<dbReference type="OrthoDB" id="9813334at2"/>
<dbReference type="GO" id="GO:0003735">
    <property type="term" value="F:structural constituent of ribosome"/>
    <property type="evidence" value="ECO:0007669"/>
    <property type="project" value="InterPro"/>
</dbReference>
<keyword evidence="3 6" id="KW-0694">RNA-binding</keyword>
<reference evidence="8 9" key="1">
    <citation type="journal article" date="2015" name="Genome Announc.">
        <title>Genome Sequence of Lactobacillus curieae CCTCC M 2011381T, a Novel Producer of Gamma-aminobutyric Acid.</title>
        <authorList>
            <person name="Wang Y."/>
            <person name="Wang Y."/>
            <person name="Lang C."/>
            <person name="Wei D."/>
            <person name="Xu P."/>
            <person name="Xie J."/>
        </authorList>
    </citation>
    <scope>NUCLEOTIDE SEQUENCE [LARGE SCALE GENOMIC DNA]</scope>
    <source>
        <strain evidence="8 9">CCTCC M 2011381</strain>
    </source>
</reference>
<accession>A0A1S6QK68</accession>
<dbReference type="GO" id="GO:1990904">
    <property type="term" value="C:ribonucleoprotein complex"/>
    <property type="evidence" value="ECO:0007669"/>
    <property type="project" value="UniProtKB-KW"/>
</dbReference>
<protein>
    <recommendedName>
        <fullName evidence="6">Large ribosomal subunit protein bL21</fullName>
    </recommendedName>
</protein>
<evidence type="ECO:0000256" key="4">
    <source>
        <dbReference type="ARBA" id="ARBA00022980"/>
    </source>
</evidence>
<dbReference type="KEGG" id="lcu:PL11_008725"/>
<dbReference type="HAMAP" id="MF_01363">
    <property type="entry name" value="Ribosomal_bL21"/>
    <property type="match status" value="1"/>
</dbReference>
<name>A0A1S6QK68_9LACO</name>
<evidence type="ECO:0000256" key="1">
    <source>
        <dbReference type="ARBA" id="ARBA00008563"/>
    </source>
</evidence>
<dbReference type="InterPro" id="IPR036164">
    <property type="entry name" value="bL21-like_sf"/>
</dbReference>
<dbReference type="InterPro" id="IPR001787">
    <property type="entry name" value="Ribosomal_bL21"/>
</dbReference>
<comment type="subunit">
    <text evidence="6">Part of the 50S ribosomal subunit. Contacts protein L20.</text>
</comment>
<keyword evidence="4 6" id="KW-0689">Ribosomal protein</keyword>
<dbReference type="PANTHER" id="PTHR21349:SF0">
    <property type="entry name" value="LARGE RIBOSOMAL SUBUNIT PROTEIN BL21M"/>
    <property type="match status" value="1"/>
</dbReference>
<keyword evidence="9" id="KW-1185">Reference proteome</keyword>
<evidence type="ECO:0000256" key="6">
    <source>
        <dbReference type="HAMAP-Rule" id="MF_01363"/>
    </source>
</evidence>
<dbReference type="Pfam" id="PF00829">
    <property type="entry name" value="Ribosomal_L21p"/>
    <property type="match status" value="1"/>
</dbReference>
<dbReference type="RefSeq" id="WP_035167262.1">
    <property type="nucleotide sequence ID" value="NZ_CP018906.1"/>
</dbReference>
<dbReference type="InterPro" id="IPR018258">
    <property type="entry name" value="Ribosomal_bL21_CS"/>
</dbReference>
<gene>
    <name evidence="6" type="primary">rplU</name>
    <name evidence="8" type="ORF">PL11_008725</name>
</gene>
<evidence type="ECO:0000256" key="7">
    <source>
        <dbReference type="RuleBase" id="RU000562"/>
    </source>
</evidence>
<dbReference type="EMBL" id="CP018906">
    <property type="protein sequence ID" value="AQW21994.1"/>
    <property type="molecule type" value="Genomic_DNA"/>
</dbReference>
<dbReference type="InterPro" id="IPR028909">
    <property type="entry name" value="bL21-like"/>
</dbReference>
<dbReference type="GO" id="GO:0006412">
    <property type="term" value="P:translation"/>
    <property type="evidence" value="ECO:0007669"/>
    <property type="project" value="UniProtKB-UniRule"/>
</dbReference>
<evidence type="ECO:0000313" key="9">
    <source>
        <dbReference type="Proteomes" id="UP000030361"/>
    </source>
</evidence>
<dbReference type="eggNOG" id="COG0261">
    <property type="taxonomic scope" value="Bacteria"/>
</dbReference>
<dbReference type="SUPFAM" id="SSF141091">
    <property type="entry name" value="L21p-like"/>
    <property type="match status" value="1"/>
</dbReference>
<dbReference type="GO" id="GO:0019843">
    <property type="term" value="F:rRNA binding"/>
    <property type="evidence" value="ECO:0007669"/>
    <property type="project" value="UniProtKB-UniRule"/>
</dbReference>
<evidence type="ECO:0000256" key="2">
    <source>
        <dbReference type="ARBA" id="ARBA00022730"/>
    </source>
</evidence>
<sequence length="102" mass="11171">MYAVITTGGKQYKVTEGEAIYVEKLDANEGDKVTFDQVVMVGGDSAKFGTPLVDGASVEGTVEKQGREKKVTIFRYKPKKGSRSKKGHRQPYTKVVIDSIKA</sequence>
<comment type="function">
    <text evidence="6 7">This protein binds to 23S rRNA in the presence of protein L20.</text>
</comment>
<keyword evidence="2 6" id="KW-0699">rRNA-binding</keyword>
<dbReference type="NCBIfam" id="TIGR00061">
    <property type="entry name" value="L21"/>
    <property type="match status" value="1"/>
</dbReference>
<keyword evidence="5 6" id="KW-0687">Ribonucleoprotein</keyword>
<dbReference type="GO" id="GO:0005840">
    <property type="term" value="C:ribosome"/>
    <property type="evidence" value="ECO:0007669"/>
    <property type="project" value="UniProtKB-KW"/>
</dbReference>
<comment type="similarity">
    <text evidence="1 6 7">Belongs to the bacterial ribosomal protein bL21 family.</text>
</comment>
<dbReference type="AlphaFoldDB" id="A0A1S6QK68"/>
<evidence type="ECO:0000256" key="3">
    <source>
        <dbReference type="ARBA" id="ARBA00022884"/>
    </source>
</evidence>
<organism evidence="8 9">
    <name type="scientific">Lentilactobacillus curieae</name>
    <dbReference type="NCBI Taxonomy" id="1138822"/>
    <lineage>
        <taxon>Bacteria</taxon>
        <taxon>Bacillati</taxon>
        <taxon>Bacillota</taxon>
        <taxon>Bacilli</taxon>
        <taxon>Lactobacillales</taxon>
        <taxon>Lactobacillaceae</taxon>
        <taxon>Lentilactobacillus</taxon>
    </lineage>
</organism>
<evidence type="ECO:0000256" key="5">
    <source>
        <dbReference type="ARBA" id="ARBA00023274"/>
    </source>
</evidence>